<gene>
    <name evidence="3" type="ORF">VNI00_013804</name>
</gene>
<keyword evidence="4" id="KW-1185">Reference proteome</keyword>
<feature type="transmembrane region" description="Helical" evidence="2">
    <location>
        <begin position="106"/>
        <end position="129"/>
    </location>
</feature>
<name>A0AAW0BWC4_9AGAR</name>
<proteinExistence type="predicted"/>
<feature type="region of interest" description="Disordered" evidence="1">
    <location>
        <begin position="28"/>
        <end position="47"/>
    </location>
</feature>
<keyword evidence="2" id="KW-0472">Membrane</keyword>
<keyword evidence="2" id="KW-0812">Transmembrane</keyword>
<dbReference type="Proteomes" id="UP001383192">
    <property type="component" value="Unassembled WGS sequence"/>
</dbReference>
<organism evidence="3 4">
    <name type="scientific">Paramarasmius palmivorus</name>
    <dbReference type="NCBI Taxonomy" id="297713"/>
    <lineage>
        <taxon>Eukaryota</taxon>
        <taxon>Fungi</taxon>
        <taxon>Dikarya</taxon>
        <taxon>Basidiomycota</taxon>
        <taxon>Agaricomycotina</taxon>
        <taxon>Agaricomycetes</taxon>
        <taxon>Agaricomycetidae</taxon>
        <taxon>Agaricales</taxon>
        <taxon>Marasmiineae</taxon>
        <taxon>Marasmiaceae</taxon>
        <taxon>Paramarasmius</taxon>
    </lineage>
</organism>
<evidence type="ECO:0000313" key="3">
    <source>
        <dbReference type="EMBL" id="KAK7031014.1"/>
    </source>
</evidence>
<sequence length="322" mass="34824">MAGHHLGVHKRHQPMEMHLEARFSPTAVFTQAQSTQSSSSTNASQTAVTVPFPSSGVATSAIPSPSTATSTSLIPSQSDPSSAAPPSVTITASAVDAPSFSTNGGAIIGGVLVGILSLLGITSLVVYWMRKWHVNRRAQKSNLRTFMAKPNSTYRKFERPGPNPTSFMVERQRPRTTRSQTDPMLHFRTATASPAPFSKTGRPSLDYEDRVNAFWRDIPTNQSHTDVSTPTFSMAASAARRSVPQPIEPKSPMKARHHSIAPSQFSEYPVNANLDEFPRPPPLSVTPTSRYLRGPDSLMSSNMASPSVASFTSGNYEYGHAI</sequence>
<accession>A0AAW0BWC4</accession>
<evidence type="ECO:0000256" key="1">
    <source>
        <dbReference type="SAM" id="MobiDB-lite"/>
    </source>
</evidence>
<evidence type="ECO:0000256" key="2">
    <source>
        <dbReference type="SAM" id="Phobius"/>
    </source>
</evidence>
<comment type="caution">
    <text evidence="3">The sequence shown here is derived from an EMBL/GenBank/DDBJ whole genome shotgun (WGS) entry which is preliminary data.</text>
</comment>
<feature type="region of interest" description="Disordered" evidence="1">
    <location>
        <begin position="59"/>
        <end position="87"/>
    </location>
</feature>
<dbReference type="EMBL" id="JAYKXP010000072">
    <property type="protein sequence ID" value="KAK7031014.1"/>
    <property type="molecule type" value="Genomic_DNA"/>
</dbReference>
<protein>
    <submittedName>
        <fullName evidence="3">Uncharacterized protein</fullName>
    </submittedName>
</protein>
<dbReference type="AlphaFoldDB" id="A0AAW0BWC4"/>
<keyword evidence="2" id="KW-1133">Transmembrane helix</keyword>
<evidence type="ECO:0000313" key="4">
    <source>
        <dbReference type="Proteomes" id="UP001383192"/>
    </source>
</evidence>
<reference evidence="3 4" key="1">
    <citation type="submission" date="2024-01" db="EMBL/GenBank/DDBJ databases">
        <title>A draft genome for a cacao thread blight-causing isolate of Paramarasmius palmivorus.</title>
        <authorList>
            <person name="Baruah I.K."/>
            <person name="Bukari Y."/>
            <person name="Amoako-Attah I."/>
            <person name="Meinhardt L.W."/>
            <person name="Bailey B.A."/>
            <person name="Cohen S.P."/>
        </authorList>
    </citation>
    <scope>NUCLEOTIDE SEQUENCE [LARGE SCALE GENOMIC DNA]</scope>
    <source>
        <strain evidence="3 4">GH-12</strain>
    </source>
</reference>
<feature type="region of interest" description="Disordered" evidence="1">
    <location>
        <begin position="156"/>
        <end position="179"/>
    </location>
</feature>